<comment type="similarity">
    <text evidence="2 9">Belongs to the glycosyltransferase 20 family.</text>
</comment>
<feature type="compositionally biased region" description="Basic residues" evidence="10">
    <location>
        <begin position="519"/>
        <end position="533"/>
    </location>
</feature>
<evidence type="ECO:0000256" key="9">
    <source>
        <dbReference type="RuleBase" id="RU362045"/>
    </source>
</evidence>
<dbReference type="Pfam" id="PF00982">
    <property type="entry name" value="Glyco_transf_20"/>
    <property type="match status" value="1"/>
</dbReference>
<dbReference type="PANTHER" id="PTHR10788:SF106">
    <property type="entry name" value="BCDNA.GH08860"/>
    <property type="match status" value="1"/>
</dbReference>
<dbReference type="InterPro" id="IPR012766">
    <property type="entry name" value="Trehalose_OtsA"/>
</dbReference>
<dbReference type="EMBL" id="JAEQMY010000078">
    <property type="protein sequence ID" value="MBL0407373.1"/>
    <property type="molecule type" value="Genomic_DNA"/>
</dbReference>
<dbReference type="NCBIfam" id="TIGR02400">
    <property type="entry name" value="trehalose_OtsA"/>
    <property type="match status" value="1"/>
</dbReference>
<dbReference type="PANTHER" id="PTHR10788">
    <property type="entry name" value="TREHALOSE-6-PHOSPHATE SYNTHASE"/>
    <property type="match status" value="1"/>
</dbReference>
<feature type="region of interest" description="Disordered" evidence="10">
    <location>
        <begin position="1"/>
        <end position="63"/>
    </location>
</feature>
<evidence type="ECO:0000256" key="1">
    <source>
        <dbReference type="ARBA" id="ARBA00005199"/>
    </source>
</evidence>
<name>A0A936ZA15_9HYPH</name>
<evidence type="ECO:0000256" key="4">
    <source>
        <dbReference type="ARBA" id="ARBA00012538"/>
    </source>
</evidence>
<dbReference type="Gene3D" id="3.40.50.2000">
    <property type="entry name" value="Glycogen Phosphorylase B"/>
    <property type="match status" value="2"/>
</dbReference>
<dbReference type="Proteomes" id="UP000605848">
    <property type="component" value="Unassembled WGS sequence"/>
</dbReference>
<comment type="pathway">
    <text evidence="1 9">Glycan biosynthesis; trehalose biosynthesis.</text>
</comment>
<proteinExistence type="inferred from homology"/>
<dbReference type="CDD" id="cd03788">
    <property type="entry name" value="GT20_TPS"/>
    <property type="match status" value="1"/>
</dbReference>
<evidence type="ECO:0000256" key="2">
    <source>
        <dbReference type="ARBA" id="ARBA00008799"/>
    </source>
</evidence>
<gene>
    <name evidence="11" type="primary">otsA</name>
    <name evidence="11" type="ORF">JKG68_25985</name>
</gene>
<dbReference type="AlphaFoldDB" id="A0A936ZA15"/>
<evidence type="ECO:0000256" key="3">
    <source>
        <dbReference type="ARBA" id="ARBA00011881"/>
    </source>
</evidence>
<sequence>MARKQEILSDAPQPATSAPARKGAQGQGSSSPKGTSPRSAPNGKSSSGSRQRLVVVSNRVPVPKDGSTKAGGLAIALEGALKESGGLWFGWSGNIVGDASDKPEVVQGGKITFAVVDLTQQDYDEYYAGFANRALWPVCHYRLDLVQLERSDTDGYFRVNRAFAASLARLLQPDDIIWIHDYHFIPLAAELRKLGFNNRIGFFLHIPWPPSDVASALPAYERLLRGLGAYDVVGFHTPLDVENFQQCLVREGIGQPMGPNEYQVDGRRIRVEPFPVGIDTQAFARTAVSGEKNALVRRTKASMGDRDLIIGVDRLDYSKGIKQRIESFSCFLKSSPAFHNRVTYIQITPKSRSDVPEYKRMQHEIAEQAGWTNGNFGEVDWTPIRYVNQTVGHAALAGLYRMSQVGLVTPLRDGMNLVAKEFVAAQPPEDPGVLILSRFAGAAHELNGALLVNPYDTEACAAAITRALQMPLAERQERWITMWERLQTNTVGAWCRQFLSCLADSAAEAEEEPLEPKRARVRSRSPRRQATRA</sequence>
<dbReference type="InterPro" id="IPR001830">
    <property type="entry name" value="Glyco_trans_20"/>
</dbReference>
<feature type="region of interest" description="Disordered" evidence="10">
    <location>
        <begin position="508"/>
        <end position="533"/>
    </location>
</feature>
<comment type="subunit">
    <text evidence="3 9">Homotetramer.</text>
</comment>
<evidence type="ECO:0000256" key="6">
    <source>
        <dbReference type="ARBA" id="ARBA00022676"/>
    </source>
</evidence>
<comment type="catalytic activity">
    <reaction evidence="8 9">
        <text>D-glucose 6-phosphate + UDP-alpha-D-glucose = alpha,alpha-trehalose 6-phosphate + UDP + H(+)</text>
        <dbReference type="Rhea" id="RHEA:18889"/>
        <dbReference type="ChEBI" id="CHEBI:15378"/>
        <dbReference type="ChEBI" id="CHEBI:58223"/>
        <dbReference type="ChEBI" id="CHEBI:58429"/>
        <dbReference type="ChEBI" id="CHEBI:58885"/>
        <dbReference type="ChEBI" id="CHEBI:61548"/>
        <dbReference type="EC" id="2.4.1.15"/>
    </reaction>
</comment>
<comment type="function">
    <text evidence="9">Probably involved in the osmoprotection via the biosynthesis of trehalose. Catalyzes the transfer of glucose from UDP-alpha-D-glucose (UDP-Glc) to D-glucose 6-phosphate (Glc-6-P) to form trehalose-6-phosphate. Acts with retention of the anomeric configuration of the UDP-sugar donor.</text>
</comment>
<feature type="compositionally biased region" description="Polar residues" evidence="10">
    <location>
        <begin position="27"/>
        <end position="50"/>
    </location>
</feature>
<evidence type="ECO:0000256" key="5">
    <source>
        <dbReference type="ARBA" id="ARBA00018539"/>
    </source>
</evidence>
<evidence type="ECO:0000256" key="10">
    <source>
        <dbReference type="SAM" id="MobiDB-lite"/>
    </source>
</evidence>
<evidence type="ECO:0000256" key="8">
    <source>
        <dbReference type="ARBA" id="ARBA00048039"/>
    </source>
</evidence>
<dbReference type="EC" id="2.4.1.15" evidence="4 9"/>
<reference evidence="11" key="1">
    <citation type="submission" date="2021-01" db="EMBL/GenBank/DDBJ databases">
        <title>Microvirga sp.</title>
        <authorList>
            <person name="Kim M.K."/>
        </authorList>
    </citation>
    <scope>NUCLEOTIDE SEQUENCE</scope>
    <source>
        <strain evidence="11">5420S-16</strain>
    </source>
</reference>
<keyword evidence="6 9" id="KW-0328">Glycosyltransferase</keyword>
<dbReference type="SUPFAM" id="SSF53756">
    <property type="entry name" value="UDP-Glycosyltransferase/glycogen phosphorylase"/>
    <property type="match status" value="1"/>
</dbReference>
<keyword evidence="7 9" id="KW-0808">Transferase</keyword>
<accession>A0A936ZA15</accession>
<evidence type="ECO:0000256" key="7">
    <source>
        <dbReference type="ARBA" id="ARBA00022679"/>
    </source>
</evidence>
<dbReference type="GO" id="GO:0005992">
    <property type="term" value="P:trehalose biosynthetic process"/>
    <property type="evidence" value="ECO:0007669"/>
    <property type="project" value="UniProtKB-UniRule"/>
</dbReference>
<comment type="caution">
    <text evidence="11">The sequence shown here is derived from an EMBL/GenBank/DDBJ whole genome shotgun (WGS) entry which is preliminary data.</text>
</comment>
<evidence type="ECO:0000313" key="12">
    <source>
        <dbReference type="Proteomes" id="UP000605848"/>
    </source>
</evidence>
<keyword evidence="12" id="KW-1185">Reference proteome</keyword>
<protein>
    <recommendedName>
        <fullName evidence="5 9">Trehalose-6-phosphate synthase</fullName>
        <ecNumber evidence="4 9">2.4.1.15</ecNumber>
    </recommendedName>
    <alternativeName>
        <fullName evidence="9">Osmoregulatory trehalose synthesis protein A</fullName>
    </alternativeName>
    <alternativeName>
        <fullName evidence="9">UDP-glucose-glucosephosphate glucosyltransferase</fullName>
    </alternativeName>
</protein>
<evidence type="ECO:0000313" key="11">
    <source>
        <dbReference type="EMBL" id="MBL0407373.1"/>
    </source>
</evidence>
<dbReference type="GO" id="GO:0003825">
    <property type="term" value="F:alpha,alpha-trehalose-phosphate synthase (UDP-forming) activity"/>
    <property type="evidence" value="ECO:0007669"/>
    <property type="project" value="UniProtKB-UniRule"/>
</dbReference>
<organism evidence="11 12">
    <name type="scientific">Microvirga aerilata</name>
    <dbReference type="NCBI Taxonomy" id="670292"/>
    <lineage>
        <taxon>Bacteria</taxon>
        <taxon>Pseudomonadati</taxon>
        <taxon>Pseudomonadota</taxon>
        <taxon>Alphaproteobacteria</taxon>
        <taxon>Hyphomicrobiales</taxon>
        <taxon>Methylobacteriaceae</taxon>
        <taxon>Microvirga</taxon>
    </lineage>
</organism>